<evidence type="ECO:0000313" key="2">
    <source>
        <dbReference type="Proteomes" id="UP000324800"/>
    </source>
</evidence>
<reference evidence="1 2" key="1">
    <citation type="submission" date="2019-03" db="EMBL/GenBank/DDBJ databases">
        <title>Single cell metagenomics reveals metabolic interactions within the superorganism composed of flagellate Streblomastix strix and complex community of Bacteroidetes bacteria on its surface.</title>
        <authorList>
            <person name="Treitli S.C."/>
            <person name="Kolisko M."/>
            <person name="Husnik F."/>
            <person name="Keeling P."/>
            <person name="Hampl V."/>
        </authorList>
    </citation>
    <scope>NUCLEOTIDE SEQUENCE [LARGE SCALE GENOMIC DNA]</scope>
    <source>
        <strain evidence="1">ST1C</strain>
    </source>
</reference>
<dbReference type="Proteomes" id="UP000324800">
    <property type="component" value="Unassembled WGS sequence"/>
</dbReference>
<name>A0A5J4VB74_9EUKA</name>
<proteinExistence type="predicted"/>
<comment type="caution">
    <text evidence="1">The sequence shown here is derived from an EMBL/GenBank/DDBJ whole genome shotgun (WGS) entry which is preliminary data.</text>
</comment>
<gene>
    <name evidence="1" type="ORF">EZS28_024810</name>
</gene>
<evidence type="ECO:0000313" key="1">
    <source>
        <dbReference type="EMBL" id="KAA6379662.1"/>
    </source>
</evidence>
<sequence>MASGPDKLKNIDLLFRNWNGELKNLMCSISPVTLSIKNYVVTEVTTNMSGYRTIDDSLQRVDEFYANRLFVVLSQGVEALSFPTSAATTGIRISQNIPLFNVTDLYLLFPKDARTTTCYENPCYLNIQVTTCGRNFPDKPMNTLYQCLFQMQLNASNLDLLFKATDEFEEALTTSRNTASRILNPHADLISFMITLQCERNCNFALTFDGLDIKNQNISQNQKENRFIKETMLVIVTLIQWISDHSTNSMYNTRYFLVIWTFQWRFMCQQYQQRIQ</sequence>
<dbReference type="AlphaFoldDB" id="A0A5J4VB74"/>
<dbReference type="EMBL" id="SNRW01008348">
    <property type="protein sequence ID" value="KAA6379662.1"/>
    <property type="molecule type" value="Genomic_DNA"/>
</dbReference>
<protein>
    <submittedName>
        <fullName evidence="1">Uncharacterized protein</fullName>
    </submittedName>
</protein>
<dbReference type="OrthoDB" id="10500762at2759"/>
<accession>A0A5J4VB74</accession>
<organism evidence="1 2">
    <name type="scientific">Streblomastix strix</name>
    <dbReference type="NCBI Taxonomy" id="222440"/>
    <lineage>
        <taxon>Eukaryota</taxon>
        <taxon>Metamonada</taxon>
        <taxon>Preaxostyla</taxon>
        <taxon>Oxymonadida</taxon>
        <taxon>Streblomastigidae</taxon>
        <taxon>Streblomastix</taxon>
    </lineage>
</organism>